<dbReference type="InterPro" id="IPR032675">
    <property type="entry name" value="LRR_dom_sf"/>
</dbReference>
<gene>
    <name evidence="1" type="ORF">H072_8448</name>
</gene>
<protein>
    <submittedName>
        <fullName evidence="1">Uncharacterized protein</fullName>
    </submittedName>
</protein>
<dbReference type="HOGENOM" id="CLU_645605_0_0_1"/>
<dbReference type="AlphaFoldDB" id="S8A4S8"/>
<evidence type="ECO:0000313" key="2">
    <source>
        <dbReference type="Proteomes" id="UP000015100"/>
    </source>
</evidence>
<reference evidence="2" key="2">
    <citation type="submission" date="2013-04" db="EMBL/GenBank/DDBJ databases">
        <title>Genomic mechanisms accounting for the adaptation to parasitism in nematode-trapping fungi.</title>
        <authorList>
            <person name="Ahren D.G."/>
        </authorList>
    </citation>
    <scope>NUCLEOTIDE SEQUENCE [LARGE SCALE GENOMIC DNA]</scope>
    <source>
        <strain evidence="2">CBS 200.50</strain>
    </source>
</reference>
<organism evidence="1 2">
    <name type="scientific">Dactylellina haptotyla (strain CBS 200.50)</name>
    <name type="common">Nematode-trapping fungus</name>
    <name type="synonym">Monacrosporium haptotylum</name>
    <dbReference type="NCBI Taxonomy" id="1284197"/>
    <lineage>
        <taxon>Eukaryota</taxon>
        <taxon>Fungi</taxon>
        <taxon>Dikarya</taxon>
        <taxon>Ascomycota</taxon>
        <taxon>Pezizomycotina</taxon>
        <taxon>Orbiliomycetes</taxon>
        <taxon>Orbiliales</taxon>
        <taxon>Orbiliaceae</taxon>
        <taxon>Dactylellina</taxon>
    </lineage>
</organism>
<keyword evidence="2" id="KW-1185">Reference proteome</keyword>
<reference evidence="1 2" key="1">
    <citation type="journal article" date="2013" name="PLoS Genet.">
        <title>Genomic mechanisms accounting for the adaptation to parasitism in nematode-trapping fungi.</title>
        <authorList>
            <person name="Meerupati T."/>
            <person name="Andersson K.M."/>
            <person name="Friman E."/>
            <person name="Kumar D."/>
            <person name="Tunlid A."/>
            <person name="Ahren D."/>
        </authorList>
    </citation>
    <scope>NUCLEOTIDE SEQUENCE [LARGE SCALE GENOMIC DNA]</scope>
    <source>
        <strain evidence="1 2">CBS 200.50</strain>
    </source>
</reference>
<comment type="caution">
    <text evidence="1">The sequence shown here is derived from an EMBL/GenBank/DDBJ whole genome shotgun (WGS) entry which is preliminary data.</text>
</comment>
<proteinExistence type="predicted"/>
<accession>S8A4S8</accession>
<dbReference type="Proteomes" id="UP000015100">
    <property type="component" value="Unassembled WGS sequence"/>
</dbReference>
<name>S8A4S8_DACHA</name>
<dbReference type="Gene3D" id="3.80.10.10">
    <property type="entry name" value="Ribonuclease Inhibitor"/>
    <property type="match status" value="1"/>
</dbReference>
<sequence>MPHLLELPTELLEQILDEVMWDDGPRFLAEEPRFHEATNIALSCRRLYPIAIPYAYLACRVKFVNRRKDKDPKKYLTFLCPYGSLMGKCDPLHFDVYKRYGKFVRDLGIECLINGINGIQKQWKEFEDLKMTIPSRLESVVSSFNNLRTVSLGYGSYDPISAEDFMYTLRTITTTCLSLKELDIYVSKASFRANKDRYFDLELLEDTEADAPSNYASLDTVKLDLRLRDRSDLYLGFLMITGRVLHHSLLSVKKLWITTSFRYESTHFHVDFHLLVLFNHLGLKKVIRGFWELPSLEKLVCTNGQKALELFNDYLSGRAMGVKELTIGEFNETFEHYAVPGMASTFPQLRKLRLEPFNYRSERPLERIFELKRYLPSLQELEVEVFAEIFTEDPLRQVIMDTYGEDYHGRVAEYGDDKWKATFSL</sequence>
<dbReference type="EMBL" id="AQGS01000598">
    <property type="protein sequence ID" value="EPS37784.1"/>
    <property type="molecule type" value="Genomic_DNA"/>
</dbReference>
<evidence type="ECO:0000313" key="1">
    <source>
        <dbReference type="EMBL" id="EPS37784.1"/>
    </source>
</evidence>